<dbReference type="InterPro" id="IPR012674">
    <property type="entry name" value="Calycin"/>
</dbReference>
<dbReference type="Proteomes" id="UP001142055">
    <property type="component" value="Chromosome 3"/>
</dbReference>
<sequence>MMVMHNGCLVTMAIEEQLTTAAAAASTTISSPKQVDFVGIFRLESSENFDQFLKVLGVGYFKRWMATNAKPDYIITKDKNDYYTLRTLTSISDSSITFKNSTEFTENRLDGKKVRAKIIILGNRWIHTQNGVPFVTVIRDFTSNSVLVTSEAAGIVSVRKYLRIK</sequence>
<evidence type="ECO:0000256" key="1">
    <source>
        <dbReference type="ARBA" id="ARBA00008390"/>
    </source>
</evidence>
<evidence type="ECO:0000256" key="2">
    <source>
        <dbReference type="ARBA" id="ARBA00023121"/>
    </source>
</evidence>
<dbReference type="SUPFAM" id="SSF50814">
    <property type="entry name" value="Lipocalins"/>
    <property type="match status" value="1"/>
</dbReference>
<dbReference type="OMA" id="NISTHVR"/>
<feature type="domain" description="Cytosolic fatty-acid binding proteins" evidence="3">
    <location>
        <begin position="39"/>
        <end position="56"/>
    </location>
</feature>
<dbReference type="GO" id="GO:0008289">
    <property type="term" value="F:lipid binding"/>
    <property type="evidence" value="ECO:0007669"/>
    <property type="project" value="UniProtKB-KW"/>
</dbReference>
<evidence type="ECO:0000259" key="3">
    <source>
        <dbReference type="PROSITE" id="PS00214"/>
    </source>
</evidence>
<dbReference type="EMBL" id="JAPWDV010000003">
    <property type="protein sequence ID" value="KAJ6216722.1"/>
    <property type="molecule type" value="Genomic_DNA"/>
</dbReference>
<comment type="similarity">
    <text evidence="1">Belongs to the calycin superfamily. Fatty-acid binding protein (FABP) family.</text>
</comment>
<reference evidence="4" key="1">
    <citation type="submission" date="2022-12" db="EMBL/GenBank/DDBJ databases">
        <title>Genome assemblies of Blomia tropicalis.</title>
        <authorList>
            <person name="Cui Y."/>
        </authorList>
    </citation>
    <scope>NUCLEOTIDE SEQUENCE</scope>
    <source>
        <tissue evidence="4">Adult mites</tissue>
    </source>
</reference>
<gene>
    <name evidence="4" type="ORF">RDWZM_007879</name>
</gene>
<evidence type="ECO:0000313" key="4">
    <source>
        <dbReference type="EMBL" id="KAJ6216722.1"/>
    </source>
</evidence>
<dbReference type="InterPro" id="IPR031259">
    <property type="entry name" value="ILBP"/>
</dbReference>
<accession>A0A9Q0M3B9</accession>
<keyword evidence="2" id="KW-0446">Lipid-binding</keyword>
<comment type="caution">
    <text evidence="4">The sequence shown here is derived from an EMBL/GenBank/DDBJ whole genome shotgun (WGS) entry which is preliminary data.</text>
</comment>
<dbReference type="PROSITE" id="PS00214">
    <property type="entry name" value="FABP"/>
    <property type="match status" value="1"/>
</dbReference>
<dbReference type="InterPro" id="IPR000463">
    <property type="entry name" value="Fatty_acid-bd"/>
</dbReference>
<dbReference type="Gene3D" id="2.40.128.20">
    <property type="match status" value="1"/>
</dbReference>
<dbReference type="AlphaFoldDB" id="A0A9Q0M3B9"/>
<proteinExistence type="inferred from homology"/>
<organism evidence="4 5">
    <name type="scientific">Blomia tropicalis</name>
    <name type="common">Mite</name>
    <dbReference type="NCBI Taxonomy" id="40697"/>
    <lineage>
        <taxon>Eukaryota</taxon>
        <taxon>Metazoa</taxon>
        <taxon>Ecdysozoa</taxon>
        <taxon>Arthropoda</taxon>
        <taxon>Chelicerata</taxon>
        <taxon>Arachnida</taxon>
        <taxon>Acari</taxon>
        <taxon>Acariformes</taxon>
        <taxon>Sarcoptiformes</taxon>
        <taxon>Astigmata</taxon>
        <taxon>Glycyphagoidea</taxon>
        <taxon>Echimyopodidae</taxon>
        <taxon>Blomia</taxon>
    </lineage>
</organism>
<name>A0A9Q0M3B9_BLOTA</name>
<evidence type="ECO:0000313" key="5">
    <source>
        <dbReference type="Proteomes" id="UP001142055"/>
    </source>
</evidence>
<keyword evidence="5" id="KW-1185">Reference proteome</keyword>
<dbReference type="CDD" id="cd00742">
    <property type="entry name" value="FABP"/>
    <property type="match status" value="1"/>
</dbReference>
<dbReference type="PRINTS" id="PR00178">
    <property type="entry name" value="FATTYACIDBP"/>
</dbReference>
<protein>
    <recommendedName>
        <fullName evidence="3">Cytosolic fatty-acid binding proteins domain-containing protein</fullName>
    </recommendedName>
</protein>
<dbReference type="PANTHER" id="PTHR11955">
    <property type="entry name" value="FATTY ACID BINDING PROTEIN"/>
    <property type="match status" value="1"/>
</dbReference>